<reference evidence="6 7" key="1">
    <citation type="submission" date="2024-09" db="EMBL/GenBank/DDBJ databases">
        <authorList>
            <person name="Sun Q."/>
            <person name="Mori K."/>
        </authorList>
    </citation>
    <scope>NUCLEOTIDE SEQUENCE [LARGE SCALE GENOMIC DNA]</scope>
    <source>
        <strain evidence="6 7">JCM 3143</strain>
    </source>
</reference>
<evidence type="ECO:0000259" key="5">
    <source>
        <dbReference type="Pfam" id="PF10502"/>
    </source>
</evidence>
<dbReference type="CDD" id="cd06530">
    <property type="entry name" value="S26_SPase_I"/>
    <property type="match status" value="1"/>
</dbReference>
<proteinExistence type="inferred from homology"/>
<comment type="similarity">
    <text evidence="2">Belongs to the peptidase S26 family.</text>
</comment>
<feature type="domain" description="Peptidase S26" evidence="5">
    <location>
        <begin position="101"/>
        <end position="142"/>
    </location>
</feature>
<evidence type="ECO:0000313" key="7">
    <source>
        <dbReference type="Proteomes" id="UP001589532"/>
    </source>
</evidence>
<dbReference type="InterPro" id="IPR000223">
    <property type="entry name" value="Pept_S26A_signal_pept_1"/>
</dbReference>
<evidence type="ECO:0000256" key="4">
    <source>
        <dbReference type="ARBA" id="ARBA00022801"/>
    </source>
</evidence>
<protein>
    <submittedName>
        <fullName evidence="6">S26 family signal peptidase</fullName>
    </submittedName>
</protein>
<dbReference type="PANTHER" id="PTHR43390">
    <property type="entry name" value="SIGNAL PEPTIDASE I"/>
    <property type="match status" value="1"/>
</dbReference>
<dbReference type="PROSITE" id="PS00501">
    <property type="entry name" value="SPASE_I_1"/>
    <property type="match status" value="1"/>
</dbReference>
<comment type="caution">
    <text evidence="6">The sequence shown here is derived from an EMBL/GenBank/DDBJ whole genome shotgun (WGS) entry which is preliminary data.</text>
</comment>
<evidence type="ECO:0000256" key="3">
    <source>
        <dbReference type="ARBA" id="ARBA00022670"/>
    </source>
</evidence>
<dbReference type="PANTHER" id="PTHR43390:SF1">
    <property type="entry name" value="CHLOROPLAST PROCESSING PEPTIDASE"/>
    <property type="match status" value="1"/>
</dbReference>
<dbReference type="Pfam" id="PF10502">
    <property type="entry name" value="Peptidase_S26"/>
    <property type="match status" value="2"/>
</dbReference>
<evidence type="ECO:0000313" key="6">
    <source>
        <dbReference type="EMBL" id="MFB9626600.1"/>
    </source>
</evidence>
<feature type="domain" description="Peptidase S26" evidence="5">
    <location>
        <begin position="13"/>
        <end position="96"/>
    </location>
</feature>
<dbReference type="SUPFAM" id="SSF51306">
    <property type="entry name" value="LexA/Signal peptidase"/>
    <property type="match status" value="1"/>
</dbReference>
<dbReference type="EMBL" id="JBHMBW010000023">
    <property type="protein sequence ID" value="MFB9626600.1"/>
    <property type="molecule type" value="Genomic_DNA"/>
</dbReference>
<dbReference type="InterPro" id="IPR019756">
    <property type="entry name" value="Pept_S26A_signal_pept_1_Ser-AS"/>
</dbReference>
<gene>
    <name evidence="6" type="ORF">ACFFSA_26230</name>
</gene>
<keyword evidence="3" id="KW-0645">Protease</keyword>
<name>A0ABV5S4T9_9ACTN</name>
<evidence type="ECO:0000256" key="1">
    <source>
        <dbReference type="ARBA" id="ARBA00004401"/>
    </source>
</evidence>
<comment type="subcellular location">
    <subcellularLocation>
        <location evidence="1">Cell membrane</location>
        <topology evidence="1">Single-pass type II membrane protein</topology>
    </subcellularLocation>
</comment>
<dbReference type="Proteomes" id="UP001589532">
    <property type="component" value="Unassembled WGS sequence"/>
</dbReference>
<dbReference type="InterPro" id="IPR036286">
    <property type="entry name" value="LexA/Signal_pep-like_sf"/>
</dbReference>
<keyword evidence="4" id="KW-0378">Hydrolase</keyword>
<evidence type="ECO:0000256" key="2">
    <source>
        <dbReference type="ARBA" id="ARBA00009370"/>
    </source>
</evidence>
<dbReference type="PRINTS" id="PR00727">
    <property type="entry name" value="LEADERPTASE"/>
</dbReference>
<organism evidence="6 7">
    <name type="scientific">Nonomuraea helvata</name>
    <dbReference type="NCBI Taxonomy" id="37484"/>
    <lineage>
        <taxon>Bacteria</taxon>
        <taxon>Bacillati</taxon>
        <taxon>Actinomycetota</taxon>
        <taxon>Actinomycetes</taxon>
        <taxon>Streptosporangiales</taxon>
        <taxon>Streptosporangiaceae</taxon>
        <taxon>Nonomuraea</taxon>
    </lineage>
</organism>
<sequence>MTTFAWTAGLLAVAGLLPALLVLRRRLAVVVVSGLSMEPTFHAGDRLLVRRARLTGISAGDVVVFETPDWLETGEPLPPERRWMVKRAVALPGDPVPDSVRPVVPDHRVAPDRLVVLGDNPSASFDSRQCGLIDGGTLLGVVLRRLS</sequence>
<dbReference type="Gene3D" id="2.10.109.10">
    <property type="entry name" value="Umud Fragment, subunit A"/>
    <property type="match status" value="1"/>
</dbReference>
<dbReference type="RefSeq" id="WP_345000891.1">
    <property type="nucleotide sequence ID" value="NZ_BAAAXV010000009.1"/>
</dbReference>
<accession>A0ABV5S4T9</accession>
<dbReference type="InterPro" id="IPR019533">
    <property type="entry name" value="Peptidase_S26"/>
</dbReference>
<keyword evidence="7" id="KW-1185">Reference proteome</keyword>